<keyword evidence="4" id="KW-1185">Reference proteome</keyword>
<feature type="chain" id="PRO_5047447835" evidence="1">
    <location>
        <begin position="22"/>
        <end position="242"/>
    </location>
</feature>
<comment type="caution">
    <text evidence="3">The sequence shown here is derived from an EMBL/GenBank/DDBJ whole genome shotgun (WGS) entry which is preliminary data.</text>
</comment>
<evidence type="ECO:0000313" key="3">
    <source>
        <dbReference type="EMBL" id="MBP1965125.1"/>
    </source>
</evidence>
<dbReference type="InterPro" id="IPR011330">
    <property type="entry name" value="Glyco_hydro/deAcase_b/a-brl"/>
</dbReference>
<feature type="signal peptide" evidence="1">
    <location>
        <begin position="1"/>
        <end position="21"/>
    </location>
</feature>
<name>A0ABS4I2K9_9BACL</name>
<evidence type="ECO:0000256" key="1">
    <source>
        <dbReference type="SAM" id="SignalP"/>
    </source>
</evidence>
<dbReference type="Gene3D" id="3.20.20.370">
    <property type="entry name" value="Glycoside hydrolase/deacetylase"/>
    <property type="match status" value="1"/>
</dbReference>
<feature type="domain" description="NodB homology" evidence="2">
    <location>
        <begin position="45"/>
        <end position="225"/>
    </location>
</feature>
<dbReference type="PROSITE" id="PS51677">
    <property type="entry name" value="NODB"/>
    <property type="match status" value="1"/>
</dbReference>
<reference evidence="3 4" key="1">
    <citation type="submission" date="2021-03" db="EMBL/GenBank/DDBJ databases">
        <title>Genomic Encyclopedia of Type Strains, Phase IV (KMG-IV): sequencing the most valuable type-strain genomes for metagenomic binning, comparative biology and taxonomic classification.</title>
        <authorList>
            <person name="Goeker M."/>
        </authorList>
    </citation>
    <scope>NUCLEOTIDE SEQUENCE [LARGE SCALE GENOMIC DNA]</scope>
    <source>
        <strain evidence="3 4">DSM 24950</strain>
    </source>
</reference>
<dbReference type="PANTHER" id="PTHR10587">
    <property type="entry name" value="GLYCOSYL TRANSFERASE-RELATED"/>
    <property type="match status" value="1"/>
</dbReference>
<dbReference type="Pfam" id="PF01522">
    <property type="entry name" value="Polysacc_deac_1"/>
    <property type="match status" value="1"/>
</dbReference>
<organism evidence="3 4">
    <name type="scientific">Paenibacillus aceris</name>
    <dbReference type="NCBI Taxonomy" id="869555"/>
    <lineage>
        <taxon>Bacteria</taxon>
        <taxon>Bacillati</taxon>
        <taxon>Bacillota</taxon>
        <taxon>Bacilli</taxon>
        <taxon>Bacillales</taxon>
        <taxon>Paenibacillaceae</taxon>
        <taxon>Paenibacillus</taxon>
    </lineage>
</organism>
<evidence type="ECO:0000259" key="2">
    <source>
        <dbReference type="PROSITE" id="PS51677"/>
    </source>
</evidence>
<dbReference type="CDD" id="cd10917">
    <property type="entry name" value="CE4_NodB_like_6s_7s"/>
    <property type="match status" value="1"/>
</dbReference>
<sequence>MRIIAALCICIFLMQPVAASAAPKKDRAYYETRGEIVWEVNTDEKVIALTFDDGPHPKYTDQVLELLKQYEAKATFFVVGNKIQLYPDVLERTAREGHEIANHTYSHAYIGRKTNIKKELNTTEDLIVAKTGQRSQLFRPPGGFYNDRLVSVVKDEGYKMIMWSWQLDTKDWNTPGVNRIVNSVLKNAKNGNIVLFHDYIEGPTQTIQALKIILPELKNRGYKLITVSELLSYNKAIPAKIH</sequence>
<dbReference type="SUPFAM" id="SSF88713">
    <property type="entry name" value="Glycoside hydrolase/deacetylase"/>
    <property type="match status" value="1"/>
</dbReference>
<proteinExistence type="predicted"/>
<dbReference type="InterPro" id="IPR050248">
    <property type="entry name" value="Polysacc_deacetylase_ArnD"/>
</dbReference>
<gene>
    <name evidence="3" type="ORF">J2Z65_004358</name>
</gene>
<dbReference type="InterPro" id="IPR002509">
    <property type="entry name" value="NODB_dom"/>
</dbReference>
<dbReference type="RefSeq" id="WP_240159436.1">
    <property type="nucleotide sequence ID" value="NZ_JAAOZR010000001.1"/>
</dbReference>
<protein>
    <submittedName>
        <fullName evidence="3">Polysaccharide deacetylase family sporulation protein PdaB</fullName>
    </submittedName>
</protein>
<dbReference type="EMBL" id="JAGGKV010000012">
    <property type="protein sequence ID" value="MBP1965125.1"/>
    <property type="molecule type" value="Genomic_DNA"/>
</dbReference>
<dbReference type="Proteomes" id="UP001519344">
    <property type="component" value="Unassembled WGS sequence"/>
</dbReference>
<evidence type="ECO:0000313" key="4">
    <source>
        <dbReference type="Proteomes" id="UP001519344"/>
    </source>
</evidence>
<accession>A0ABS4I2K9</accession>
<keyword evidence="1" id="KW-0732">Signal</keyword>